<dbReference type="SMART" id="SM00034">
    <property type="entry name" value="CLECT"/>
    <property type="match status" value="1"/>
</dbReference>
<evidence type="ECO:0000259" key="1">
    <source>
        <dbReference type="PROSITE" id="PS50041"/>
    </source>
</evidence>
<dbReference type="Proteomes" id="UP000694620">
    <property type="component" value="Chromosome 9"/>
</dbReference>
<dbReference type="SUPFAM" id="SSF56436">
    <property type="entry name" value="C-type lectin-like"/>
    <property type="match status" value="1"/>
</dbReference>
<dbReference type="PANTHER" id="PTHR22803">
    <property type="entry name" value="MANNOSE, PHOSPHOLIPASE, LECTIN RECEPTOR RELATED"/>
    <property type="match status" value="1"/>
</dbReference>
<dbReference type="Pfam" id="PF00059">
    <property type="entry name" value="Lectin_C"/>
    <property type="match status" value="1"/>
</dbReference>
<protein>
    <recommendedName>
        <fullName evidence="1">C-type lectin domain-containing protein</fullName>
    </recommendedName>
</protein>
<accession>A0A8C4T625</accession>
<dbReference type="InterPro" id="IPR016187">
    <property type="entry name" value="CTDL_fold"/>
</dbReference>
<reference evidence="2" key="1">
    <citation type="submission" date="2021-06" db="EMBL/GenBank/DDBJ databases">
        <authorList>
            <consortium name="Wellcome Sanger Institute Data Sharing"/>
        </authorList>
    </citation>
    <scope>NUCLEOTIDE SEQUENCE [LARGE SCALE GENOMIC DNA]</scope>
</reference>
<dbReference type="GeneTree" id="ENSGT01050000244842"/>
<keyword evidence="3" id="KW-1185">Reference proteome</keyword>
<evidence type="ECO:0000313" key="2">
    <source>
        <dbReference type="Ensembl" id="ENSECRP00000026183.1"/>
    </source>
</evidence>
<dbReference type="InterPro" id="IPR050111">
    <property type="entry name" value="C-type_lectin/snaclec_domain"/>
</dbReference>
<reference evidence="2" key="3">
    <citation type="submission" date="2025-09" db="UniProtKB">
        <authorList>
            <consortium name="Ensembl"/>
        </authorList>
    </citation>
    <scope>IDENTIFICATION</scope>
</reference>
<sequence length="160" mass="17578">MRGAPCCAVHFKRHNAGSGVKGYSPLGTVGEARRSSLNPDNSTPHRSVWCRLGYHVEEQLLWGSCGISNCWVHCISLGGSLASVHNSYANHFVTNLIKSQDSTGPPTWLGGSNCQQTSSWLWTDGSPWDFTKWHWGEPNNFGGTENCIHINYAGKPCVLF</sequence>
<dbReference type="InterPro" id="IPR001304">
    <property type="entry name" value="C-type_lectin-like"/>
</dbReference>
<organism evidence="2 3">
    <name type="scientific">Erpetoichthys calabaricus</name>
    <name type="common">Rope fish</name>
    <name type="synonym">Calamoichthys calabaricus</name>
    <dbReference type="NCBI Taxonomy" id="27687"/>
    <lineage>
        <taxon>Eukaryota</taxon>
        <taxon>Metazoa</taxon>
        <taxon>Chordata</taxon>
        <taxon>Craniata</taxon>
        <taxon>Vertebrata</taxon>
        <taxon>Euteleostomi</taxon>
        <taxon>Actinopterygii</taxon>
        <taxon>Polypteriformes</taxon>
        <taxon>Polypteridae</taxon>
        <taxon>Erpetoichthys</taxon>
    </lineage>
</organism>
<name>A0A8C4T625_ERPCA</name>
<dbReference type="AlphaFoldDB" id="A0A8C4T625"/>
<dbReference type="CDD" id="cd00037">
    <property type="entry name" value="CLECT"/>
    <property type="match status" value="1"/>
</dbReference>
<feature type="domain" description="C-type lectin" evidence="1">
    <location>
        <begin position="74"/>
        <end position="157"/>
    </location>
</feature>
<evidence type="ECO:0000313" key="3">
    <source>
        <dbReference type="Proteomes" id="UP000694620"/>
    </source>
</evidence>
<dbReference type="PROSITE" id="PS50041">
    <property type="entry name" value="C_TYPE_LECTIN_2"/>
    <property type="match status" value="1"/>
</dbReference>
<reference evidence="2" key="2">
    <citation type="submission" date="2025-08" db="UniProtKB">
        <authorList>
            <consortium name="Ensembl"/>
        </authorList>
    </citation>
    <scope>IDENTIFICATION</scope>
</reference>
<dbReference type="Gene3D" id="3.10.100.10">
    <property type="entry name" value="Mannose-Binding Protein A, subunit A"/>
    <property type="match status" value="1"/>
</dbReference>
<dbReference type="Ensembl" id="ENSECRT00000026728.1">
    <property type="protein sequence ID" value="ENSECRP00000026183.1"/>
    <property type="gene ID" value="ENSECRG00000017675.1"/>
</dbReference>
<dbReference type="InterPro" id="IPR016186">
    <property type="entry name" value="C-type_lectin-like/link_sf"/>
</dbReference>
<proteinExistence type="predicted"/>